<dbReference type="PANTHER" id="PTHR33908">
    <property type="entry name" value="MANNOSYLTRANSFERASE YKCB-RELATED"/>
    <property type="match status" value="1"/>
</dbReference>
<dbReference type="OrthoDB" id="136232at2"/>
<feature type="transmembrane region" description="Helical" evidence="8">
    <location>
        <begin position="235"/>
        <end position="255"/>
    </location>
</feature>
<reference evidence="10 11" key="1">
    <citation type="submission" date="2019-08" db="EMBL/GenBank/DDBJ databases">
        <title>Complete genome sequence of Terriglobus albidus strain ORNL.</title>
        <authorList>
            <person name="Podar M."/>
        </authorList>
    </citation>
    <scope>NUCLEOTIDE SEQUENCE [LARGE SCALE GENOMIC DNA]</scope>
    <source>
        <strain evidence="10 11">ORNL</strain>
    </source>
</reference>
<feature type="transmembrane region" description="Helical" evidence="8">
    <location>
        <begin position="170"/>
        <end position="187"/>
    </location>
</feature>
<comment type="subcellular location">
    <subcellularLocation>
        <location evidence="1">Cell membrane</location>
        <topology evidence="1">Multi-pass membrane protein</topology>
    </subcellularLocation>
</comment>
<evidence type="ECO:0000313" key="10">
    <source>
        <dbReference type="EMBL" id="QEE29703.1"/>
    </source>
</evidence>
<dbReference type="InterPro" id="IPR050297">
    <property type="entry name" value="LipidA_mod_glycosyltrf_83"/>
</dbReference>
<dbReference type="GO" id="GO:0005886">
    <property type="term" value="C:plasma membrane"/>
    <property type="evidence" value="ECO:0007669"/>
    <property type="project" value="UniProtKB-SubCell"/>
</dbReference>
<proteinExistence type="predicted"/>
<evidence type="ECO:0000256" key="2">
    <source>
        <dbReference type="ARBA" id="ARBA00022475"/>
    </source>
</evidence>
<feature type="transmembrane region" description="Helical" evidence="8">
    <location>
        <begin position="360"/>
        <end position="377"/>
    </location>
</feature>
<dbReference type="InterPro" id="IPR038731">
    <property type="entry name" value="RgtA/B/C-like"/>
</dbReference>
<dbReference type="GO" id="GO:0009103">
    <property type="term" value="P:lipopolysaccharide biosynthetic process"/>
    <property type="evidence" value="ECO:0007669"/>
    <property type="project" value="UniProtKB-ARBA"/>
</dbReference>
<keyword evidence="11" id="KW-1185">Reference proteome</keyword>
<keyword evidence="4" id="KW-0808">Transferase</keyword>
<gene>
    <name evidence="10" type="ORF">FTW19_17975</name>
</gene>
<evidence type="ECO:0000256" key="5">
    <source>
        <dbReference type="ARBA" id="ARBA00022692"/>
    </source>
</evidence>
<dbReference type="PANTHER" id="PTHR33908:SF11">
    <property type="entry name" value="MEMBRANE PROTEIN"/>
    <property type="match status" value="1"/>
</dbReference>
<keyword evidence="5 8" id="KW-0812">Transmembrane</keyword>
<feature type="transmembrane region" description="Helical" evidence="8">
    <location>
        <begin position="116"/>
        <end position="136"/>
    </location>
</feature>
<dbReference type="GO" id="GO:0016763">
    <property type="term" value="F:pentosyltransferase activity"/>
    <property type="evidence" value="ECO:0007669"/>
    <property type="project" value="TreeGrafter"/>
</dbReference>
<sequence>MTTVFATRTKPSSWFSRLRESFDSPVRLLPAVVFFALAIRLIVAVFAAGDIAKPTFDHGDFGAEMGWVARSLFFGHGFSAPFLPLTGPTALVPPIYPYLMSGVFRVFGLYTLQAAYVLLAINSLFSALTCIPVYFSVRNVAGQRAARWAAWGWALYPFAIYFSASQVWDYALTSLLFACCFWAAQVLHSAHRSIGWAAFGALFGVTLLSNPSVLTSLPFLLLLAGWRVRREGGPWIRRMAVAVLATIVVVLPWSIRNQRVLHTAVPLRDGFWLEFYAGNHGDTSVTNPPAAHPASNDYEMKKWVEMGETAYLAEKHDLSVRFVRQHPRHFAAVTLRRTLRYWTSFWSFDRDYLKREPFDIPNLFFCTGLTLLMLRGIRRWLRQDWRSVMPYLALVVLFPIPYYLTHASMDYRQPIEPQILALVIVGLVGMQPQESYVDEDEDAFAVEAELQPAN</sequence>
<evidence type="ECO:0000256" key="4">
    <source>
        <dbReference type="ARBA" id="ARBA00022679"/>
    </source>
</evidence>
<keyword evidence="7 8" id="KW-0472">Membrane</keyword>
<evidence type="ECO:0000256" key="6">
    <source>
        <dbReference type="ARBA" id="ARBA00022989"/>
    </source>
</evidence>
<name>A0A5B9EBZ1_9BACT</name>
<organism evidence="10 11">
    <name type="scientific">Terriglobus albidus</name>
    <dbReference type="NCBI Taxonomy" id="1592106"/>
    <lineage>
        <taxon>Bacteria</taxon>
        <taxon>Pseudomonadati</taxon>
        <taxon>Acidobacteriota</taxon>
        <taxon>Terriglobia</taxon>
        <taxon>Terriglobales</taxon>
        <taxon>Acidobacteriaceae</taxon>
        <taxon>Terriglobus</taxon>
    </lineage>
</organism>
<dbReference type="EMBL" id="CP042806">
    <property type="protein sequence ID" value="QEE29703.1"/>
    <property type="molecule type" value="Genomic_DNA"/>
</dbReference>
<evidence type="ECO:0000256" key="1">
    <source>
        <dbReference type="ARBA" id="ARBA00004651"/>
    </source>
</evidence>
<evidence type="ECO:0000256" key="7">
    <source>
        <dbReference type="ARBA" id="ARBA00023136"/>
    </source>
</evidence>
<feature type="transmembrane region" description="Helical" evidence="8">
    <location>
        <begin position="199"/>
        <end position="223"/>
    </location>
</feature>
<protein>
    <recommendedName>
        <fullName evidence="9">Glycosyltransferase RgtA/B/C/D-like domain-containing protein</fullName>
    </recommendedName>
</protein>
<keyword evidence="2" id="KW-1003">Cell membrane</keyword>
<feature type="transmembrane region" description="Helical" evidence="8">
    <location>
        <begin position="28"/>
        <end position="52"/>
    </location>
</feature>
<dbReference type="AlphaFoldDB" id="A0A5B9EBZ1"/>
<keyword evidence="3" id="KW-0328">Glycosyltransferase</keyword>
<feature type="transmembrane region" description="Helical" evidence="8">
    <location>
        <begin position="389"/>
        <end position="405"/>
    </location>
</feature>
<evidence type="ECO:0000259" key="9">
    <source>
        <dbReference type="Pfam" id="PF13231"/>
    </source>
</evidence>
<dbReference type="KEGG" id="talb:FTW19_17975"/>
<feature type="transmembrane region" description="Helical" evidence="8">
    <location>
        <begin position="148"/>
        <end position="164"/>
    </location>
</feature>
<evidence type="ECO:0000256" key="8">
    <source>
        <dbReference type="SAM" id="Phobius"/>
    </source>
</evidence>
<dbReference type="RefSeq" id="WP_147648958.1">
    <property type="nucleotide sequence ID" value="NZ_CP042806.1"/>
</dbReference>
<accession>A0A5B9EBZ1</accession>
<dbReference type="Proteomes" id="UP000321820">
    <property type="component" value="Chromosome"/>
</dbReference>
<evidence type="ECO:0000313" key="11">
    <source>
        <dbReference type="Proteomes" id="UP000321820"/>
    </source>
</evidence>
<keyword evidence="6 8" id="KW-1133">Transmembrane helix</keyword>
<feature type="domain" description="Glycosyltransferase RgtA/B/C/D-like" evidence="9">
    <location>
        <begin position="93"/>
        <end position="253"/>
    </location>
</feature>
<dbReference type="Pfam" id="PF13231">
    <property type="entry name" value="PMT_2"/>
    <property type="match status" value="1"/>
</dbReference>
<evidence type="ECO:0000256" key="3">
    <source>
        <dbReference type="ARBA" id="ARBA00022676"/>
    </source>
</evidence>